<feature type="region of interest" description="Disordered" evidence="1">
    <location>
        <begin position="46"/>
        <end position="191"/>
    </location>
</feature>
<evidence type="ECO:0000313" key="2">
    <source>
        <dbReference type="EMBL" id="CAG8172389.1"/>
    </source>
</evidence>
<dbReference type="OrthoDB" id="4362481at2759"/>
<accession>A0A9W4MV83</accession>
<name>A0A9W4MV83_PENNA</name>
<dbReference type="EMBL" id="CAJVNV010000355">
    <property type="protein sequence ID" value="CAG8172389.1"/>
    <property type="molecule type" value="Genomic_DNA"/>
</dbReference>
<gene>
    <name evidence="2" type="ORF">PNAL_LOCUS6679</name>
</gene>
<organism evidence="2 3">
    <name type="scientific">Penicillium nalgiovense</name>
    <dbReference type="NCBI Taxonomy" id="60175"/>
    <lineage>
        <taxon>Eukaryota</taxon>
        <taxon>Fungi</taxon>
        <taxon>Dikarya</taxon>
        <taxon>Ascomycota</taxon>
        <taxon>Pezizomycotina</taxon>
        <taxon>Eurotiomycetes</taxon>
        <taxon>Eurotiomycetidae</taxon>
        <taxon>Eurotiales</taxon>
        <taxon>Aspergillaceae</taxon>
        <taxon>Penicillium</taxon>
    </lineage>
</organism>
<reference evidence="2" key="1">
    <citation type="submission" date="2021-07" db="EMBL/GenBank/DDBJ databases">
        <authorList>
            <person name="Branca A.L. A."/>
        </authorList>
    </citation>
    <scope>NUCLEOTIDE SEQUENCE</scope>
</reference>
<comment type="caution">
    <text evidence="2">The sequence shown here is derived from an EMBL/GenBank/DDBJ whole genome shotgun (WGS) entry which is preliminary data.</text>
</comment>
<feature type="compositionally biased region" description="Basic and acidic residues" evidence="1">
    <location>
        <begin position="128"/>
        <end position="147"/>
    </location>
</feature>
<feature type="compositionally biased region" description="Low complexity" evidence="1">
    <location>
        <begin position="86"/>
        <end position="108"/>
    </location>
</feature>
<evidence type="ECO:0000256" key="1">
    <source>
        <dbReference type="SAM" id="MobiDB-lite"/>
    </source>
</evidence>
<proteinExistence type="predicted"/>
<dbReference type="AlphaFoldDB" id="A0A9W4MV83"/>
<protein>
    <submittedName>
        <fullName evidence="2">Uncharacterized protein</fullName>
    </submittedName>
</protein>
<evidence type="ECO:0000313" key="3">
    <source>
        <dbReference type="Proteomes" id="UP001153461"/>
    </source>
</evidence>
<sequence>MLSCYVRPSTRGLAAAGARRIGIQKGRDRLAAFPLCGISWPSGCEISPIRQPEQDPARGILSRPPAREESPMSDTFIPRQIPVFPSQIPQRSSRIPSRCSRSGGSAARNTPVPSHNHSQESRVPGTIPRRESEFPTPRPEEPSERTQDTVADPSDSDSDSTSSVYTAPEGDINADVVSRMNHQSGPYEMPA</sequence>
<dbReference type="Proteomes" id="UP001153461">
    <property type="component" value="Unassembled WGS sequence"/>
</dbReference>